<dbReference type="Proteomes" id="UP000054630">
    <property type="component" value="Unassembled WGS sequence"/>
</dbReference>
<proteinExistence type="predicted"/>
<keyword evidence="3" id="KW-1185">Reference proteome</keyword>
<dbReference type="STRING" id="6336.A0A0V0REK7"/>
<dbReference type="OrthoDB" id="5919926at2759"/>
<sequence>MNFVHCILVVFFFAVGEAQVEMLGGITLHGRDAAVMLPKAQEALFSLDTKQKFGAFRKVVRLEEVSTMGILTIMQVVVQDTDCQVSHAVFSYNDVLKKCRAEGQTQNCRIEYKYLDPSTATAVCVKKVEESIIVPQHDQRANGRTIYIDSNVDVEEQVVLQRSQMLGGTTEYTDSNVRVKEEVKQAIFESDRKKTNGTYLWLEKIVIGFNMGIASHFQVLLKQTVCPIKVKRYNSYKEVYENCKGYGDLKNCTVEYKYFDPTTSTVEC</sequence>
<feature type="chain" id="PRO_5006867756" description="Cystatin domain-containing protein" evidence="1">
    <location>
        <begin position="19"/>
        <end position="268"/>
    </location>
</feature>
<evidence type="ECO:0000313" key="2">
    <source>
        <dbReference type="EMBL" id="KRX12919.1"/>
    </source>
</evidence>
<dbReference type="EMBL" id="JYDL01000246">
    <property type="protein sequence ID" value="KRX12919.1"/>
    <property type="molecule type" value="Genomic_DNA"/>
</dbReference>
<accession>A0A0V0REK7</accession>
<evidence type="ECO:0000256" key="1">
    <source>
        <dbReference type="SAM" id="SignalP"/>
    </source>
</evidence>
<gene>
    <name evidence="2" type="ORF">T07_2588</name>
</gene>
<evidence type="ECO:0008006" key="4">
    <source>
        <dbReference type="Google" id="ProtNLM"/>
    </source>
</evidence>
<protein>
    <recommendedName>
        <fullName evidence="4">Cystatin domain-containing protein</fullName>
    </recommendedName>
</protein>
<dbReference type="AlphaFoldDB" id="A0A0V0REK7"/>
<reference evidence="2 3" key="1">
    <citation type="submission" date="2015-01" db="EMBL/GenBank/DDBJ databases">
        <title>Evolution of Trichinella species and genotypes.</title>
        <authorList>
            <person name="Korhonen P.K."/>
            <person name="Edoardo P."/>
            <person name="Giuseppe L.R."/>
            <person name="Gasser R.B."/>
        </authorList>
    </citation>
    <scope>NUCLEOTIDE SEQUENCE [LARGE SCALE GENOMIC DNA]</scope>
    <source>
        <strain evidence="2">ISS37</strain>
    </source>
</reference>
<name>A0A0V0REK7_9BILA</name>
<feature type="signal peptide" evidence="1">
    <location>
        <begin position="1"/>
        <end position="18"/>
    </location>
</feature>
<comment type="caution">
    <text evidence="2">The sequence shown here is derived from an EMBL/GenBank/DDBJ whole genome shotgun (WGS) entry which is preliminary data.</text>
</comment>
<evidence type="ECO:0000313" key="3">
    <source>
        <dbReference type="Proteomes" id="UP000054630"/>
    </source>
</evidence>
<keyword evidence="1" id="KW-0732">Signal</keyword>
<organism evidence="2 3">
    <name type="scientific">Trichinella nelsoni</name>
    <dbReference type="NCBI Taxonomy" id="6336"/>
    <lineage>
        <taxon>Eukaryota</taxon>
        <taxon>Metazoa</taxon>
        <taxon>Ecdysozoa</taxon>
        <taxon>Nematoda</taxon>
        <taxon>Enoplea</taxon>
        <taxon>Dorylaimia</taxon>
        <taxon>Trichinellida</taxon>
        <taxon>Trichinellidae</taxon>
        <taxon>Trichinella</taxon>
    </lineage>
</organism>